<sequence>MFSHTYCRHVDHSGPWPWISTEPSSLSPSTVIGAISSVGVWLQSFFAETSRLLSLVSSMDDGASTSECLIQQTALTLYLRFVSADILYNYIHLDYYNFRTDIENLQERSSSSSFWRQSRNLETTLKSGNAATVLRTCNYLETSYQPLAPYIRSATLR</sequence>
<gene>
    <name evidence="1" type="ORF">CPB83DRAFT_190587</name>
</gene>
<protein>
    <submittedName>
        <fullName evidence="1">Uncharacterized protein</fullName>
    </submittedName>
</protein>
<proteinExistence type="predicted"/>
<organism evidence="1 2">
    <name type="scientific">Crepidotus variabilis</name>
    <dbReference type="NCBI Taxonomy" id="179855"/>
    <lineage>
        <taxon>Eukaryota</taxon>
        <taxon>Fungi</taxon>
        <taxon>Dikarya</taxon>
        <taxon>Basidiomycota</taxon>
        <taxon>Agaricomycotina</taxon>
        <taxon>Agaricomycetes</taxon>
        <taxon>Agaricomycetidae</taxon>
        <taxon>Agaricales</taxon>
        <taxon>Agaricineae</taxon>
        <taxon>Crepidotaceae</taxon>
        <taxon>Crepidotus</taxon>
    </lineage>
</organism>
<comment type="caution">
    <text evidence="1">The sequence shown here is derived from an EMBL/GenBank/DDBJ whole genome shotgun (WGS) entry which is preliminary data.</text>
</comment>
<evidence type="ECO:0000313" key="1">
    <source>
        <dbReference type="EMBL" id="KAF9530254.1"/>
    </source>
</evidence>
<dbReference type="Proteomes" id="UP000807306">
    <property type="component" value="Unassembled WGS sequence"/>
</dbReference>
<dbReference type="EMBL" id="MU157841">
    <property type="protein sequence ID" value="KAF9530254.1"/>
    <property type="molecule type" value="Genomic_DNA"/>
</dbReference>
<dbReference type="AlphaFoldDB" id="A0A9P6JRY3"/>
<evidence type="ECO:0000313" key="2">
    <source>
        <dbReference type="Proteomes" id="UP000807306"/>
    </source>
</evidence>
<keyword evidence="2" id="KW-1185">Reference proteome</keyword>
<name>A0A9P6JRY3_9AGAR</name>
<accession>A0A9P6JRY3</accession>
<reference evidence="1" key="1">
    <citation type="submission" date="2020-11" db="EMBL/GenBank/DDBJ databases">
        <authorList>
            <consortium name="DOE Joint Genome Institute"/>
            <person name="Ahrendt S."/>
            <person name="Riley R."/>
            <person name="Andreopoulos W."/>
            <person name="Labutti K."/>
            <person name="Pangilinan J."/>
            <person name="Ruiz-Duenas F.J."/>
            <person name="Barrasa J.M."/>
            <person name="Sanchez-Garcia M."/>
            <person name="Camarero S."/>
            <person name="Miyauchi S."/>
            <person name="Serrano A."/>
            <person name="Linde D."/>
            <person name="Babiker R."/>
            <person name="Drula E."/>
            <person name="Ayuso-Fernandez I."/>
            <person name="Pacheco R."/>
            <person name="Padilla G."/>
            <person name="Ferreira P."/>
            <person name="Barriuso J."/>
            <person name="Kellner H."/>
            <person name="Castanera R."/>
            <person name="Alfaro M."/>
            <person name="Ramirez L."/>
            <person name="Pisabarro A.G."/>
            <person name="Kuo A."/>
            <person name="Tritt A."/>
            <person name="Lipzen A."/>
            <person name="He G."/>
            <person name="Yan M."/>
            <person name="Ng V."/>
            <person name="Cullen D."/>
            <person name="Martin F."/>
            <person name="Rosso M.-N."/>
            <person name="Henrissat B."/>
            <person name="Hibbett D."/>
            <person name="Martinez A.T."/>
            <person name="Grigoriev I.V."/>
        </authorList>
    </citation>
    <scope>NUCLEOTIDE SEQUENCE</scope>
    <source>
        <strain evidence="1">CBS 506.95</strain>
    </source>
</reference>